<evidence type="ECO:0000313" key="2">
    <source>
        <dbReference type="Proteomes" id="UP000807825"/>
    </source>
</evidence>
<sequence length="132" mass="14542">MPSTELSKEAISVVEHLVELAHCVEPVDHVDGRIKMRVPLSSLPKLLTIIGGIDLDQGARSIPGLKGYEVSAWSMSATIRYDPNVMPLALWKDFCAIKKDPHAETSFRQRFLALLDNRSCQPDDAGIDSDSP</sequence>
<gene>
    <name evidence="1" type="ORF">HY912_11635</name>
</gene>
<dbReference type="EMBL" id="JACRDE010000308">
    <property type="protein sequence ID" value="MBI5250135.1"/>
    <property type="molecule type" value="Genomic_DNA"/>
</dbReference>
<organism evidence="1 2">
    <name type="scientific">Desulfomonile tiedjei</name>
    <dbReference type="NCBI Taxonomy" id="2358"/>
    <lineage>
        <taxon>Bacteria</taxon>
        <taxon>Pseudomonadati</taxon>
        <taxon>Thermodesulfobacteriota</taxon>
        <taxon>Desulfomonilia</taxon>
        <taxon>Desulfomonilales</taxon>
        <taxon>Desulfomonilaceae</taxon>
        <taxon>Desulfomonile</taxon>
    </lineage>
</organism>
<protein>
    <submittedName>
        <fullName evidence="1">Uncharacterized protein</fullName>
    </submittedName>
</protein>
<comment type="caution">
    <text evidence="1">The sequence shown here is derived from an EMBL/GenBank/DDBJ whole genome shotgun (WGS) entry which is preliminary data.</text>
</comment>
<dbReference type="Proteomes" id="UP000807825">
    <property type="component" value="Unassembled WGS sequence"/>
</dbReference>
<proteinExistence type="predicted"/>
<name>A0A9D6V3W3_9BACT</name>
<accession>A0A9D6V3W3</accession>
<reference evidence="1" key="1">
    <citation type="submission" date="2020-07" db="EMBL/GenBank/DDBJ databases">
        <title>Huge and variable diversity of episymbiotic CPR bacteria and DPANN archaea in groundwater ecosystems.</title>
        <authorList>
            <person name="He C.Y."/>
            <person name="Keren R."/>
            <person name="Whittaker M."/>
            <person name="Farag I.F."/>
            <person name="Doudna J."/>
            <person name="Cate J.H.D."/>
            <person name="Banfield J.F."/>
        </authorList>
    </citation>
    <scope>NUCLEOTIDE SEQUENCE</scope>
    <source>
        <strain evidence="1">NC_groundwater_1664_Pr3_B-0.1um_52_9</strain>
    </source>
</reference>
<dbReference type="AlphaFoldDB" id="A0A9D6V3W3"/>
<evidence type="ECO:0000313" key="1">
    <source>
        <dbReference type="EMBL" id="MBI5250135.1"/>
    </source>
</evidence>